<keyword evidence="2" id="KW-1185">Reference proteome</keyword>
<proteinExistence type="predicted"/>
<protein>
    <submittedName>
        <fullName evidence="1">Uncharacterized protein</fullName>
    </submittedName>
</protein>
<evidence type="ECO:0000313" key="2">
    <source>
        <dbReference type="Proteomes" id="UP000308671"/>
    </source>
</evidence>
<dbReference type="AlphaFoldDB" id="A0A4S8R5F3"/>
<sequence length="77" mass="8270">MDGIGHMNIVPNEAPAYGLALERVAFQGPILGHLPAFAAAEILVHAESSGVAQVGGMRYFTVRPTMTKLTWFGEIDE</sequence>
<name>A0A4S8R5F3_9HELO</name>
<organism evidence="1 2">
    <name type="scientific">Botrytis galanthina</name>
    <dbReference type="NCBI Taxonomy" id="278940"/>
    <lineage>
        <taxon>Eukaryota</taxon>
        <taxon>Fungi</taxon>
        <taxon>Dikarya</taxon>
        <taxon>Ascomycota</taxon>
        <taxon>Pezizomycotina</taxon>
        <taxon>Leotiomycetes</taxon>
        <taxon>Helotiales</taxon>
        <taxon>Sclerotiniaceae</taxon>
        <taxon>Botrytis</taxon>
    </lineage>
</organism>
<dbReference type="EMBL" id="PQXL01000057">
    <property type="protein sequence ID" value="THV53163.1"/>
    <property type="molecule type" value="Genomic_DNA"/>
</dbReference>
<comment type="caution">
    <text evidence="1">The sequence shown here is derived from an EMBL/GenBank/DDBJ whole genome shotgun (WGS) entry which is preliminary data.</text>
</comment>
<accession>A0A4S8R5F3</accession>
<gene>
    <name evidence="1" type="ORF">BGAL_0057g00030</name>
</gene>
<dbReference type="Proteomes" id="UP000308671">
    <property type="component" value="Unassembled WGS sequence"/>
</dbReference>
<reference evidence="1 2" key="1">
    <citation type="submission" date="2017-12" db="EMBL/GenBank/DDBJ databases">
        <title>Comparative genomics of Botrytis spp.</title>
        <authorList>
            <person name="Valero-Jimenez C.A."/>
            <person name="Tapia P."/>
            <person name="Veloso J."/>
            <person name="Silva-Moreno E."/>
            <person name="Staats M."/>
            <person name="Valdes J.H."/>
            <person name="Van Kan J.A.L."/>
        </authorList>
    </citation>
    <scope>NUCLEOTIDE SEQUENCE [LARGE SCALE GENOMIC DNA]</scope>
    <source>
        <strain evidence="1 2">MUCL435</strain>
    </source>
</reference>
<evidence type="ECO:0000313" key="1">
    <source>
        <dbReference type="EMBL" id="THV53163.1"/>
    </source>
</evidence>